<name>A0A8S9GNK1_BRACR</name>
<sequence>MAIEGQDQTMDMAGPSETDAATKSSKHTRGGNRLGAPLDVQNRKSEFLRRGSPRLRSVISSKQVEADRDDLLIMRQLHAVYGEWLLKDCHRDFVVDNVKGARIIFLGKTSAGLHISTLVCPVYSKDFLFTGYSENIYPCVGQQVEEHTCFPPDVKRGLGRQKKSRWQSWLELSRMRGRKPRKQHMVYRCSKCKETGYTKPQCKN</sequence>
<gene>
    <name evidence="2" type="ORF">F2Q70_00021235</name>
</gene>
<proteinExistence type="predicted"/>
<reference evidence="2" key="1">
    <citation type="submission" date="2019-12" db="EMBL/GenBank/DDBJ databases">
        <title>Genome sequencing and annotation of Brassica cretica.</title>
        <authorList>
            <person name="Studholme D.J."/>
            <person name="Sarris P.F."/>
        </authorList>
    </citation>
    <scope>NUCLEOTIDE SEQUENCE</scope>
    <source>
        <strain evidence="2">PFS-102/07</strain>
        <tissue evidence="2">Leaf</tissue>
    </source>
</reference>
<dbReference type="EMBL" id="QGKY02001925">
    <property type="protein sequence ID" value="KAF2545828.1"/>
    <property type="molecule type" value="Genomic_DNA"/>
</dbReference>
<dbReference type="AlphaFoldDB" id="A0A8S9GNK1"/>
<feature type="region of interest" description="Disordered" evidence="1">
    <location>
        <begin position="1"/>
        <end position="37"/>
    </location>
</feature>
<evidence type="ECO:0000313" key="2">
    <source>
        <dbReference type="EMBL" id="KAF2545828.1"/>
    </source>
</evidence>
<comment type="caution">
    <text evidence="2">The sequence shown here is derived from an EMBL/GenBank/DDBJ whole genome shotgun (WGS) entry which is preliminary data.</text>
</comment>
<protein>
    <submittedName>
        <fullName evidence="2">Uncharacterized protein</fullName>
    </submittedName>
</protein>
<organism evidence="2">
    <name type="scientific">Brassica cretica</name>
    <name type="common">Mustard</name>
    <dbReference type="NCBI Taxonomy" id="69181"/>
    <lineage>
        <taxon>Eukaryota</taxon>
        <taxon>Viridiplantae</taxon>
        <taxon>Streptophyta</taxon>
        <taxon>Embryophyta</taxon>
        <taxon>Tracheophyta</taxon>
        <taxon>Spermatophyta</taxon>
        <taxon>Magnoliopsida</taxon>
        <taxon>eudicotyledons</taxon>
        <taxon>Gunneridae</taxon>
        <taxon>Pentapetalae</taxon>
        <taxon>rosids</taxon>
        <taxon>malvids</taxon>
        <taxon>Brassicales</taxon>
        <taxon>Brassicaceae</taxon>
        <taxon>Brassiceae</taxon>
        <taxon>Brassica</taxon>
    </lineage>
</organism>
<evidence type="ECO:0000256" key="1">
    <source>
        <dbReference type="SAM" id="MobiDB-lite"/>
    </source>
</evidence>
<accession>A0A8S9GNK1</accession>